<dbReference type="EMBL" id="OX597824">
    <property type="protein sequence ID" value="CAI9730326.1"/>
    <property type="molecule type" value="Genomic_DNA"/>
</dbReference>
<sequence length="290" mass="32202">MLCAVNGCFRVVETKICNLKPQRIVLSRCGYSKDNGESISSSETTVPDQTKKYVTQVFLIPPVNQYKPHKTRRTRLKYSLGPDRSSSGSCGSGITQSAFVGKTDNCEKESKKSQNDGIISENEVSLSSSMFSSKEKCYDNLSDQGYLPISEGACSLLSEKESGNESGYSSHSAGYIKDLPMDKRIENLSNANDPLVDINSVESKQSNLSESSSGPSDKRMRFLRTASALQRSGLMDITMKTADILKQNRIVNKEIERLHQDTLKFLHSVINNPENKTFQDTITRNCDKHS</sequence>
<name>A0AA36F931_OCTVU</name>
<proteinExistence type="predicted"/>
<dbReference type="InterPro" id="IPR031602">
    <property type="entry name" value="CIPC"/>
</dbReference>
<keyword evidence="2" id="KW-1185">Reference proteome</keyword>
<accession>A0AA36F931</accession>
<evidence type="ECO:0000313" key="1">
    <source>
        <dbReference type="EMBL" id="CAI9730326.1"/>
    </source>
</evidence>
<dbReference type="GO" id="GO:0005634">
    <property type="term" value="C:nucleus"/>
    <property type="evidence" value="ECO:0007669"/>
    <property type="project" value="TreeGrafter"/>
</dbReference>
<gene>
    <name evidence="1" type="ORF">OCTVUL_1B002925</name>
</gene>
<dbReference type="Pfam" id="PF15800">
    <property type="entry name" value="CiPC"/>
    <property type="match status" value="1"/>
</dbReference>
<organism evidence="1 2">
    <name type="scientific">Octopus vulgaris</name>
    <name type="common">Common octopus</name>
    <dbReference type="NCBI Taxonomy" id="6645"/>
    <lineage>
        <taxon>Eukaryota</taxon>
        <taxon>Metazoa</taxon>
        <taxon>Spiralia</taxon>
        <taxon>Lophotrochozoa</taxon>
        <taxon>Mollusca</taxon>
        <taxon>Cephalopoda</taxon>
        <taxon>Coleoidea</taxon>
        <taxon>Octopodiformes</taxon>
        <taxon>Octopoda</taxon>
        <taxon>Incirrata</taxon>
        <taxon>Octopodidae</taxon>
        <taxon>Octopus</taxon>
    </lineage>
</organism>
<dbReference type="PANTHER" id="PTHR34648">
    <property type="entry name" value="CLOCK-INTERACTING PACEMAKER"/>
    <property type="match status" value="1"/>
</dbReference>
<dbReference type="Proteomes" id="UP001162480">
    <property type="component" value="Chromosome 11"/>
</dbReference>
<evidence type="ECO:0000313" key="2">
    <source>
        <dbReference type="Proteomes" id="UP001162480"/>
    </source>
</evidence>
<dbReference type="GO" id="GO:0042754">
    <property type="term" value="P:negative regulation of circadian rhythm"/>
    <property type="evidence" value="ECO:0007669"/>
    <property type="project" value="InterPro"/>
</dbReference>
<dbReference type="GO" id="GO:0045892">
    <property type="term" value="P:negative regulation of DNA-templated transcription"/>
    <property type="evidence" value="ECO:0007669"/>
    <property type="project" value="InterPro"/>
</dbReference>
<dbReference type="AlphaFoldDB" id="A0AA36F931"/>
<reference evidence="1" key="1">
    <citation type="submission" date="2023-08" db="EMBL/GenBank/DDBJ databases">
        <authorList>
            <person name="Alioto T."/>
            <person name="Alioto T."/>
            <person name="Gomez Garrido J."/>
        </authorList>
    </citation>
    <scope>NUCLEOTIDE SEQUENCE</scope>
</reference>
<protein>
    <submittedName>
        <fullName evidence="1">CLOCK-interacting pacemaker-like isoform X1</fullName>
    </submittedName>
</protein>
<dbReference type="PANTHER" id="PTHR34648:SF1">
    <property type="entry name" value="CLOCK-INTERACTING PACEMAKER"/>
    <property type="match status" value="1"/>
</dbReference>